<comment type="caution">
    <text evidence="4">The sequence shown here is derived from an EMBL/GenBank/DDBJ whole genome shotgun (WGS) entry which is preliminary data.</text>
</comment>
<keyword evidence="5" id="KW-1185">Reference proteome</keyword>
<proteinExistence type="predicted"/>
<dbReference type="CDD" id="cd04301">
    <property type="entry name" value="NAT_SF"/>
    <property type="match status" value="1"/>
</dbReference>
<feature type="domain" description="N-acetyltransferase" evidence="3">
    <location>
        <begin position="10"/>
        <end position="168"/>
    </location>
</feature>
<dbReference type="InterPro" id="IPR000182">
    <property type="entry name" value="GNAT_dom"/>
</dbReference>
<dbReference type="InterPro" id="IPR050832">
    <property type="entry name" value="Bact_Acetyltransf"/>
</dbReference>
<keyword evidence="1" id="KW-0808">Transferase</keyword>
<evidence type="ECO:0000313" key="5">
    <source>
        <dbReference type="Proteomes" id="UP000324585"/>
    </source>
</evidence>
<keyword evidence="2" id="KW-0012">Acyltransferase</keyword>
<evidence type="ECO:0000256" key="2">
    <source>
        <dbReference type="ARBA" id="ARBA00023315"/>
    </source>
</evidence>
<gene>
    <name evidence="4" type="ORF">FVE85_2119</name>
</gene>
<sequence>MSGEMPPPGWKIKRVMRHEMAALATQLRGWSPASAARLAKEGASDGGIDAAGDTDGLIVLIAAVCPCETPVAICEVARLPCPFSTPKGRKGAYIGNLFVTPQNRRRGIARALVRECERVSREAAIDDVFLTVESTNWPAMQFWRRNGFTMRYREPLRWRHLFSLKPQRYLYHRALPEEELSLHKEQNKL</sequence>
<dbReference type="InterPro" id="IPR016181">
    <property type="entry name" value="Acyl_CoA_acyltransferase"/>
</dbReference>
<dbReference type="Gene3D" id="3.40.630.30">
    <property type="match status" value="1"/>
</dbReference>
<evidence type="ECO:0000259" key="3">
    <source>
        <dbReference type="PROSITE" id="PS51186"/>
    </source>
</evidence>
<evidence type="ECO:0000256" key="1">
    <source>
        <dbReference type="ARBA" id="ARBA00022679"/>
    </source>
</evidence>
<dbReference type="EMBL" id="VRMN01000003">
    <property type="protein sequence ID" value="KAA8495964.1"/>
    <property type="molecule type" value="Genomic_DNA"/>
</dbReference>
<dbReference type="SUPFAM" id="SSF55729">
    <property type="entry name" value="Acyl-CoA N-acyltransferases (Nat)"/>
    <property type="match status" value="1"/>
</dbReference>
<dbReference type="Proteomes" id="UP000324585">
    <property type="component" value="Unassembled WGS sequence"/>
</dbReference>
<dbReference type="Pfam" id="PF00583">
    <property type="entry name" value="Acetyltransf_1"/>
    <property type="match status" value="1"/>
</dbReference>
<dbReference type="OrthoDB" id="7305308at2759"/>
<dbReference type="AlphaFoldDB" id="A0A5J4YZ11"/>
<reference evidence="5" key="1">
    <citation type="journal article" date="2019" name="Nat. Commun.">
        <title>Expansion of phycobilisome linker gene families in mesophilic red algae.</title>
        <authorList>
            <person name="Lee J."/>
            <person name="Kim D."/>
            <person name="Bhattacharya D."/>
            <person name="Yoon H.S."/>
        </authorList>
    </citation>
    <scope>NUCLEOTIDE SEQUENCE [LARGE SCALE GENOMIC DNA]</scope>
    <source>
        <strain evidence="5">CCMP 1328</strain>
    </source>
</reference>
<dbReference type="GO" id="GO:0016747">
    <property type="term" value="F:acyltransferase activity, transferring groups other than amino-acyl groups"/>
    <property type="evidence" value="ECO:0007669"/>
    <property type="project" value="InterPro"/>
</dbReference>
<protein>
    <recommendedName>
        <fullName evidence="3">N-acetyltransferase domain-containing protein</fullName>
    </recommendedName>
</protein>
<accession>A0A5J4YZ11</accession>
<evidence type="ECO:0000313" key="4">
    <source>
        <dbReference type="EMBL" id="KAA8495964.1"/>
    </source>
</evidence>
<name>A0A5J4YZ11_PORPP</name>
<organism evidence="4 5">
    <name type="scientific">Porphyridium purpureum</name>
    <name type="common">Red alga</name>
    <name type="synonym">Porphyridium cruentum</name>
    <dbReference type="NCBI Taxonomy" id="35688"/>
    <lineage>
        <taxon>Eukaryota</taxon>
        <taxon>Rhodophyta</taxon>
        <taxon>Bangiophyceae</taxon>
        <taxon>Porphyridiales</taxon>
        <taxon>Porphyridiaceae</taxon>
        <taxon>Porphyridium</taxon>
    </lineage>
</organism>
<dbReference type="PROSITE" id="PS51186">
    <property type="entry name" value="GNAT"/>
    <property type="match status" value="1"/>
</dbReference>
<dbReference type="PANTHER" id="PTHR43877">
    <property type="entry name" value="AMINOALKYLPHOSPHONATE N-ACETYLTRANSFERASE-RELATED-RELATED"/>
    <property type="match status" value="1"/>
</dbReference>